<dbReference type="Gene3D" id="2.20.200.10">
    <property type="entry name" value="Outer membrane efflux proteins (OEP)"/>
    <property type="match status" value="1"/>
</dbReference>
<comment type="caution">
    <text evidence="3">The sequence shown here is derived from an EMBL/GenBank/DDBJ whole genome shotgun (WGS) entry which is preliminary data.</text>
</comment>
<accession>A0ABV1RMR4</accession>
<keyword evidence="2" id="KW-1134">Transmembrane beta strand</keyword>
<proteinExistence type="inferred from homology"/>
<dbReference type="PANTHER" id="PTHR30203:SF25">
    <property type="entry name" value="OUTER MEMBRANE PROTEIN-RELATED"/>
    <property type="match status" value="1"/>
</dbReference>
<dbReference type="PROSITE" id="PS51257">
    <property type="entry name" value="PROKAR_LIPOPROTEIN"/>
    <property type="match status" value="1"/>
</dbReference>
<sequence length="466" mass="51462">MHHKLRLSLCTTLVALAISSCATTQEKNNMDVEQMNYFAGKTYAAELTSQQQATENKWWLAYQSEQLNNLVAQGISANHNLRAAQNRYTAALQQLGYEEAQHWPQGGVQLQATRQSVQDQLSTNAQFGASALWQIDLFGRISALTDAALANSLQAQEQQIRLLTEVVSGIVRSYFEWQGKQLKLQIVQQQIAALNESIEVLEARVEEGFASNLDVNRTYAQLNQQKSLLPKIESEMYQIKTTLAVLLGTTADTFTLQTEQQIFSQNLLQPVALAQPEKAIQARSDIHIALHRLTQQQALKEAADAALYPDISISGFVGLLNPTGSSLSTSNDAWSVTPQINWSILSLPALKAQANAQDSLAQAALADYENTVVSAVAESQFALVNMQKSKTLIEFADKRLHHAQQANMQAKAMYEEGQVPYLDLLAARQDALIAQQDAVDAKISYTLAKIATYKAFSGGWSRTLFQ</sequence>
<dbReference type="PANTHER" id="PTHR30203">
    <property type="entry name" value="OUTER MEMBRANE CATION EFFLUX PROTEIN"/>
    <property type="match status" value="1"/>
</dbReference>
<keyword evidence="4" id="KW-1185">Reference proteome</keyword>
<evidence type="ECO:0000313" key="3">
    <source>
        <dbReference type="EMBL" id="MER2494221.1"/>
    </source>
</evidence>
<dbReference type="InterPro" id="IPR010131">
    <property type="entry name" value="MdtP/NodT-like"/>
</dbReference>
<dbReference type="InterPro" id="IPR003423">
    <property type="entry name" value="OMP_efflux"/>
</dbReference>
<dbReference type="RefSeq" id="WP_350403219.1">
    <property type="nucleotide sequence ID" value="NZ_JBELOE010000287.1"/>
</dbReference>
<keyword evidence="2" id="KW-0732">Signal</keyword>
<keyword evidence="2" id="KW-0564">Palmitate</keyword>
<protein>
    <submittedName>
        <fullName evidence="3">TolC family protein</fullName>
    </submittedName>
</protein>
<feature type="chain" id="PRO_5045013970" evidence="2">
    <location>
        <begin position="23"/>
        <end position="466"/>
    </location>
</feature>
<dbReference type="SUPFAM" id="SSF56954">
    <property type="entry name" value="Outer membrane efflux proteins (OEP)"/>
    <property type="match status" value="1"/>
</dbReference>
<keyword evidence="2" id="KW-0472">Membrane</keyword>
<evidence type="ECO:0000256" key="1">
    <source>
        <dbReference type="ARBA" id="ARBA00007613"/>
    </source>
</evidence>
<dbReference type="Pfam" id="PF02321">
    <property type="entry name" value="OEP"/>
    <property type="match status" value="2"/>
</dbReference>
<dbReference type="EMBL" id="JBELOE010000287">
    <property type="protein sequence ID" value="MER2494221.1"/>
    <property type="molecule type" value="Genomic_DNA"/>
</dbReference>
<name>A0ABV1RMR4_9ALTE</name>
<dbReference type="Gene3D" id="1.20.1600.10">
    <property type="entry name" value="Outer membrane efflux proteins (OEP)"/>
    <property type="match status" value="1"/>
</dbReference>
<dbReference type="NCBIfam" id="TIGR01845">
    <property type="entry name" value="outer_NodT"/>
    <property type="match status" value="1"/>
</dbReference>
<keyword evidence="2" id="KW-0812">Transmembrane</keyword>
<reference evidence="3 4" key="1">
    <citation type="submission" date="2024-06" db="EMBL/GenBank/DDBJ databases">
        <authorList>
            <person name="Chen R.Y."/>
        </authorList>
    </citation>
    <scope>NUCLEOTIDE SEQUENCE [LARGE SCALE GENOMIC DNA]</scope>
    <source>
        <strain evidence="3 4">D2</strain>
    </source>
</reference>
<organism evidence="3 4">
    <name type="scientific">Catenovulum sediminis</name>
    <dbReference type="NCBI Taxonomy" id="1740262"/>
    <lineage>
        <taxon>Bacteria</taxon>
        <taxon>Pseudomonadati</taxon>
        <taxon>Pseudomonadota</taxon>
        <taxon>Gammaproteobacteria</taxon>
        <taxon>Alteromonadales</taxon>
        <taxon>Alteromonadaceae</taxon>
        <taxon>Catenovulum</taxon>
    </lineage>
</organism>
<comment type="similarity">
    <text evidence="1 2">Belongs to the outer membrane factor (OMF) (TC 1.B.17) family.</text>
</comment>
<evidence type="ECO:0000313" key="4">
    <source>
        <dbReference type="Proteomes" id="UP001467690"/>
    </source>
</evidence>
<feature type="signal peptide" evidence="2">
    <location>
        <begin position="1"/>
        <end position="22"/>
    </location>
</feature>
<gene>
    <name evidence="3" type="ORF">ABS311_20305</name>
</gene>
<comment type="subcellular location">
    <subcellularLocation>
        <location evidence="2">Cell outer membrane</location>
        <topology evidence="2">Lipid-anchor</topology>
    </subcellularLocation>
</comment>
<evidence type="ECO:0000256" key="2">
    <source>
        <dbReference type="RuleBase" id="RU362097"/>
    </source>
</evidence>
<dbReference type="Proteomes" id="UP001467690">
    <property type="component" value="Unassembled WGS sequence"/>
</dbReference>
<keyword evidence="2" id="KW-0449">Lipoprotein</keyword>